<evidence type="ECO:0000313" key="1">
    <source>
        <dbReference type="EMBL" id="CCB43935.1"/>
    </source>
</evidence>
<dbReference type="EMBL" id="FN594952">
    <property type="protein sequence ID" value="CCB43935.1"/>
    <property type="molecule type" value="Genomic_DNA"/>
</dbReference>
<reference evidence="2" key="1">
    <citation type="journal article" date="2007" name="Nature">
        <title>The grapevine genome sequence suggests ancestral hexaploidization in major angiosperm phyla.</title>
        <authorList>
            <consortium name="The French-Italian Public Consortium for Grapevine Genome Characterization."/>
            <person name="Jaillon O."/>
            <person name="Aury J.-M."/>
            <person name="Noel B."/>
            <person name="Policriti A."/>
            <person name="Clepet C."/>
            <person name="Casagrande A."/>
            <person name="Choisne N."/>
            <person name="Aubourg S."/>
            <person name="Vitulo N."/>
            <person name="Jubin C."/>
            <person name="Vezzi A."/>
            <person name="Legeai F."/>
            <person name="Hugueney P."/>
            <person name="Dasilva C."/>
            <person name="Horner D."/>
            <person name="Mica E."/>
            <person name="Jublot D."/>
            <person name="Poulain J."/>
            <person name="Bruyere C."/>
            <person name="Billault A."/>
            <person name="Segurens B."/>
            <person name="Gouyvenoux M."/>
            <person name="Ugarte E."/>
            <person name="Cattonaro F."/>
            <person name="Anthouard V."/>
            <person name="Vico V."/>
            <person name="Del Fabbro C."/>
            <person name="Alaux M."/>
            <person name="Di Gaspero G."/>
            <person name="Dumas V."/>
            <person name="Felice N."/>
            <person name="Paillard S."/>
            <person name="Juman I."/>
            <person name="Moroldo M."/>
            <person name="Scalabrin S."/>
            <person name="Canaguier A."/>
            <person name="Le Clainche I."/>
            <person name="Malacrida G."/>
            <person name="Durand E."/>
            <person name="Pesole G."/>
            <person name="Laucou V."/>
            <person name="Chatelet P."/>
            <person name="Merdinoglu D."/>
            <person name="Delledonne M."/>
            <person name="Pezzotti M."/>
            <person name="Lecharny A."/>
            <person name="Scarpelli C."/>
            <person name="Artiguenave F."/>
            <person name="Pe M.E."/>
            <person name="Valle G."/>
            <person name="Morgante M."/>
            <person name="Caboche M."/>
            <person name="Adam-Blondon A.-F."/>
            <person name="Weissenbach J."/>
            <person name="Quetier F."/>
            <person name="Wincker P."/>
        </authorList>
    </citation>
    <scope>NUCLEOTIDE SEQUENCE [LARGE SCALE GENOMIC DNA]</scope>
    <source>
        <strain evidence="2">cv. Pinot noir / PN40024</strain>
    </source>
</reference>
<dbReference type="InParanoid" id="F6GVF2"/>
<dbReference type="Proteomes" id="UP000009183">
    <property type="component" value="Chromosome 15"/>
</dbReference>
<evidence type="ECO:0000313" key="2">
    <source>
        <dbReference type="Proteomes" id="UP000009183"/>
    </source>
</evidence>
<dbReference type="HOGENOM" id="CLU_2547207_0_0_1"/>
<accession>F6GVF2</accession>
<dbReference type="AlphaFoldDB" id="F6GVF2"/>
<dbReference type="PaxDb" id="29760-VIT_15s0021g00700.t01"/>
<organism evidence="1 2">
    <name type="scientific">Vitis vinifera</name>
    <name type="common">Grape</name>
    <dbReference type="NCBI Taxonomy" id="29760"/>
    <lineage>
        <taxon>Eukaryota</taxon>
        <taxon>Viridiplantae</taxon>
        <taxon>Streptophyta</taxon>
        <taxon>Embryophyta</taxon>
        <taxon>Tracheophyta</taxon>
        <taxon>Spermatophyta</taxon>
        <taxon>Magnoliopsida</taxon>
        <taxon>eudicotyledons</taxon>
        <taxon>Gunneridae</taxon>
        <taxon>Pentapetalae</taxon>
        <taxon>rosids</taxon>
        <taxon>Vitales</taxon>
        <taxon>Vitaceae</taxon>
        <taxon>Viteae</taxon>
        <taxon>Vitis</taxon>
    </lineage>
</organism>
<protein>
    <submittedName>
        <fullName evidence="1">Uncharacterized protein</fullName>
    </submittedName>
</protein>
<sequence length="83" mass="9347">MGRDRAPIVFANSHSQIPNPRALSHVSTHKYFYVFVHVASFRLGHVSHLSSLFERPSRYPGASCSDYLRCRPALTSLIASNLF</sequence>
<proteinExistence type="predicted"/>
<keyword evidence="2" id="KW-1185">Reference proteome</keyword>
<name>F6GVF2_VITVI</name>
<gene>
    <name evidence="1" type="ordered locus">VIT_15s0021g00700</name>
</gene>